<dbReference type="RefSeq" id="WP_271011013.1">
    <property type="nucleotide sequence ID" value="NZ_JAQIFT010000012.1"/>
</dbReference>
<keyword evidence="3" id="KW-0145">Chemotaxis</keyword>
<dbReference type="CDD" id="cd18773">
    <property type="entry name" value="PDC1_HK_sensor"/>
    <property type="match status" value="1"/>
</dbReference>
<dbReference type="AlphaFoldDB" id="A0AA42DJU1"/>
<evidence type="ECO:0000313" key="13">
    <source>
        <dbReference type="EMBL" id="MDA3730356.1"/>
    </source>
</evidence>
<dbReference type="PANTHER" id="PTHR32089:SF112">
    <property type="entry name" value="LYSOZYME-LIKE PROTEIN-RELATED"/>
    <property type="match status" value="1"/>
</dbReference>
<evidence type="ECO:0000259" key="12">
    <source>
        <dbReference type="PROSITE" id="PS50885"/>
    </source>
</evidence>
<comment type="subcellular location">
    <subcellularLocation>
        <location evidence="1">Cell membrane</location>
        <topology evidence="1">Multi-pass membrane protein</topology>
    </subcellularLocation>
</comment>
<evidence type="ECO:0000256" key="2">
    <source>
        <dbReference type="ARBA" id="ARBA00022475"/>
    </source>
</evidence>
<dbReference type="Proteomes" id="UP001169242">
    <property type="component" value="Unassembled WGS sequence"/>
</dbReference>
<reference evidence="13" key="1">
    <citation type="journal article" date="2023" name="Int. J. Syst. Evol. Microbiol.">
        <title>&lt;i&gt;Holtiella tumoricola&lt;/i&gt; gen. nov. sp. nov., isolated from a human clinical sample.</title>
        <authorList>
            <person name="Allen-Vercoe E."/>
            <person name="Daigneault M.C."/>
            <person name="Vancuren S.J."/>
            <person name="Cochrane K."/>
            <person name="O'Neal L.L."/>
            <person name="Sankaranarayanan K."/>
            <person name="Lawson P.A."/>
        </authorList>
    </citation>
    <scope>NUCLEOTIDE SEQUENCE</scope>
    <source>
        <strain evidence="13">CC70A</strain>
    </source>
</reference>
<dbReference type="Gene3D" id="6.10.340.10">
    <property type="match status" value="1"/>
</dbReference>
<dbReference type="GO" id="GO:0007165">
    <property type="term" value="P:signal transduction"/>
    <property type="evidence" value="ECO:0007669"/>
    <property type="project" value="UniProtKB-KW"/>
</dbReference>
<feature type="domain" description="HAMP" evidence="12">
    <location>
        <begin position="301"/>
        <end position="355"/>
    </location>
</feature>
<evidence type="ECO:0000256" key="7">
    <source>
        <dbReference type="ARBA" id="ARBA00023224"/>
    </source>
</evidence>
<dbReference type="EMBL" id="JAQIFT010000012">
    <property type="protein sequence ID" value="MDA3730356.1"/>
    <property type="molecule type" value="Genomic_DNA"/>
</dbReference>
<dbReference type="GO" id="GO:0006935">
    <property type="term" value="P:chemotaxis"/>
    <property type="evidence" value="ECO:0007669"/>
    <property type="project" value="UniProtKB-KW"/>
</dbReference>
<feature type="transmembrane region" description="Helical" evidence="10">
    <location>
        <begin position="12"/>
        <end position="37"/>
    </location>
</feature>
<evidence type="ECO:0000256" key="6">
    <source>
        <dbReference type="ARBA" id="ARBA00023136"/>
    </source>
</evidence>
<gene>
    <name evidence="13" type="ORF">PBV87_02405</name>
</gene>
<keyword evidence="7 9" id="KW-0807">Transducer</keyword>
<evidence type="ECO:0000256" key="5">
    <source>
        <dbReference type="ARBA" id="ARBA00022989"/>
    </source>
</evidence>
<dbReference type="Pfam" id="PF02743">
    <property type="entry name" value="dCache_1"/>
    <property type="match status" value="1"/>
</dbReference>
<dbReference type="SUPFAM" id="SSF103190">
    <property type="entry name" value="Sensory domain-like"/>
    <property type="match status" value="1"/>
</dbReference>
<dbReference type="PROSITE" id="PS50885">
    <property type="entry name" value="HAMP"/>
    <property type="match status" value="1"/>
</dbReference>
<dbReference type="InterPro" id="IPR033479">
    <property type="entry name" value="dCache_1"/>
</dbReference>
<dbReference type="SMART" id="SM00304">
    <property type="entry name" value="HAMP"/>
    <property type="match status" value="1"/>
</dbReference>
<keyword evidence="5 10" id="KW-1133">Transmembrane helix</keyword>
<evidence type="ECO:0000256" key="8">
    <source>
        <dbReference type="ARBA" id="ARBA00029447"/>
    </source>
</evidence>
<name>A0AA42DJU1_9FIRM</name>
<evidence type="ECO:0000256" key="1">
    <source>
        <dbReference type="ARBA" id="ARBA00004651"/>
    </source>
</evidence>
<organism evidence="13 14">
    <name type="scientific">Holtiella tumoricola</name>
    <dbReference type="NCBI Taxonomy" id="3018743"/>
    <lineage>
        <taxon>Bacteria</taxon>
        <taxon>Bacillati</taxon>
        <taxon>Bacillota</taxon>
        <taxon>Clostridia</taxon>
        <taxon>Lachnospirales</taxon>
        <taxon>Cellulosilyticaceae</taxon>
        <taxon>Holtiella</taxon>
    </lineage>
</organism>
<proteinExistence type="inferred from homology"/>
<dbReference type="SUPFAM" id="SSF58104">
    <property type="entry name" value="Methyl-accepting chemotaxis protein (MCP) signaling domain"/>
    <property type="match status" value="1"/>
</dbReference>
<keyword evidence="2" id="KW-1003">Cell membrane</keyword>
<keyword evidence="4 10" id="KW-0812">Transmembrane</keyword>
<comment type="similarity">
    <text evidence="8">Belongs to the methyl-accepting chemotaxis (MCP) protein family.</text>
</comment>
<feature type="transmembrane region" description="Helical" evidence="10">
    <location>
        <begin position="278"/>
        <end position="300"/>
    </location>
</feature>
<keyword evidence="14" id="KW-1185">Reference proteome</keyword>
<dbReference type="InterPro" id="IPR003660">
    <property type="entry name" value="HAMP_dom"/>
</dbReference>
<keyword evidence="6 10" id="KW-0472">Membrane</keyword>
<protein>
    <submittedName>
        <fullName evidence="13">Methyl-accepting chemotaxis protein</fullName>
    </submittedName>
</protein>
<dbReference type="PROSITE" id="PS50111">
    <property type="entry name" value="CHEMOTAXIS_TRANSDUC_2"/>
    <property type="match status" value="1"/>
</dbReference>
<sequence>MNTKKRIPIQRAILQISLISIIVTSLILSGMFISYTIKSSQAILDINMDSFNTSVLEQINDPIEQATQILQNIKNIPIIKSWDGSDEECENLMNFFNEILAQSPLFTHIYVGFESKQMVATGSVPPGYDPTIRPWYQEAQNTNRLTVSKPEIDVATNHLVASISTPVTTLDSNFNGVIGVDVDLYTLDNIIKQQLDNLLFKESKVFAYTNDFMIVASSEKDVIGTNLNDLIPNFSPELTEIEIDGTTYLATTAQDKVGYQLITLSPKKLVYGFVFREMFIVSIVVLFILIIVSLLITFFTRKLAKPIEAMTTVMNAAREKDLTKRVDTNTIPIQELFLVSESMNQLMDSMTSLINTLSHSSQTLASDTHFTQTAIRENCMTCEEIASAVTHIAEGATAQTMATQESIAISQELHSCIQYSVEQTTQMLRCSSLVTEAIGDGVNHVSLLEKAFENNKVTLASLQTQSVTIDNNSNKIQNIVGTIQQIAAQTNLLALNASIEAARAGESGRGFAVVAEEVRKLAETSSHFASEIEMIVSENIKNVKLLNHHVESFLTSQHTMQEYGLNTSKSFDNIQHSIEDMDKIIHDIAQQIHVIDQGKTTLVEKIEHVANVATNAASATEEVSASTEEQVSALENIIKGTTHIVELANDFKTITEEYRI</sequence>
<evidence type="ECO:0000259" key="11">
    <source>
        <dbReference type="PROSITE" id="PS50111"/>
    </source>
</evidence>
<dbReference type="Gene3D" id="1.10.287.950">
    <property type="entry name" value="Methyl-accepting chemotaxis protein"/>
    <property type="match status" value="1"/>
</dbReference>
<evidence type="ECO:0000256" key="3">
    <source>
        <dbReference type="ARBA" id="ARBA00022500"/>
    </source>
</evidence>
<evidence type="ECO:0000256" key="9">
    <source>
        <dbReference type="PROSITE-ProRule" id="PRU00284"/>
    </source>
</evidence>
<evidence type="ECO:0000256" key="4">
    <source>
        <dbReference type="ARBA" id="ARBA00022692"/>
    </source>
</evidence>
<dbReference type="InterPro" id="IPR004089">
    <property type="entry name" value="MCPsignal_dom"/>
</dbReference>
<evidence type="ECO:0000313" key="14">
    <source>
        <dbReference type="Proteomes" id="UP001169242"/>
    </source>
</evidence>
<feature type="domain" description="Methyl-accepting transducer" evidence="11">
    <location>
        <begin position="374"/>
        <end position="631"/>
    </location>
</feature>
<dbReference type="SMART" id="SM00283">
    <property type="entry name" value="MA"/>
    <property type="match status" value="1"/>
</dbReference>
<evidence type="ECO:0000256" key="10">
    <source>
        <dbReference type="SAM" id="Phobius"/>
    </source>
</evidence>
<dbReference type="InterPro" id="IPR029151">
    <property type="entry name" value="Sensor-like_sf"/>
</dbReference>
<dbReference type="GO" id="GO:0005886">
    <property type="term" value="C:plasma membrane"/>
    <property type="evidence" value="ECO:0007669"/>
    <property type="project" value="UniProtKB-SubCell"/>
</dbReference>
<comment type="caution">
    <text evidence="13">The sequence shown here is derived from an EMBL/GenBank/DDBJ whole genome shotgun (WGS) entry which is preliminary data.</text>
</comment>
<dbReference type="PANTHER" id="PTHR32089">
    <property type="entry name" value="METHYL-ACCEPTING CHEMOTAXIS PROTEIN MCPB"/>
    <property type="match status" value="1"/>
</dbReference>
<accession>A0AA42DJU1</accession>
<dbReference type="Gene3D" id="3.30.450.20">
    <property type="entry name" value="PAS domain"/>
    <property type="match status" value="2"/>
</dbReference>
<dbReference type="Pfam" id="PF00015">
    <property type="entry name" value="MCPsignal"/>
    <property type="match status" value="1"/>
</dbReference>